<feature type="domain" description="RDRP core" evidence="2">
    <location>
        <begin position="1"/>
        <end position="73"/>
    </location>
</feature>
<dbReference type="GO" id="GO:0003723">
    <property type="term" value="F:RNA binding"/>
    <property type="evidence" value="ECO:0007669"/>
    <property type="project" value="UniProtKB-KW"/>
</dbReference>
<keyword evidence="1" id="KW-0943">RNA-mediated gene silencing</keyword>
<dbReference type="Pfam" id="PF05183">
    <property type="entry name" value="RdRP"/>
    <property type="match status" value="1"/>
</dbReference>
<dbReference type="EMBL" id="PKPP01005130">
    <property type="protein sequence ID" value="PWA61315.1"/>
    <property type="molecule type" value="Genomic_DNA"/>
</dbReference>
<dbReference type="GO" id="GO:0030422">
    <property type="term" value="P:siRNA processing"/>
    <property type="evidence" value="ECO:0007669"/>
    <property type="project" value="TreeGrafter"/>
</dbReference>
<keyword evidence="1" id="KW-0808">Transferase</keyword>
<dbReference type="Proteomes" id="UP000245207">
    <property type="component" value="Unassembled WGS sequence"/>
</dbReference>
<dbReference type="InterPro" id="IPR007855">
    <property type="entry name" value="RDRP"/>
</dbReference>
<keyword evidence="1" id="KW-0548">Nucleotidyltransferase</keyword>
<dbReference type="GO" id="GO:0003968">
    <property type="term" value="F:RNA-directed RNA polymerase activity"/>
    <property type="evidence" value="ECO:0007669"/>
    <property type="project" value="UniProtKB-KW"/>
</dbReference>
<dbReference type="AlphaFoldDB" id="A0A2U1MJ66"/>
<dbReference type="InterPro" id="IPR057596">
    <property type="entry name" value="RDRP_core"/>
</dbReference>
<evidence type="ECO:0000259" key="2">
    <source>
        <dbReference type="Pfam" id="PF05183"/>
    </source>
</evidence>
<sequence length="176" mass="20452">MYFCGLEVNLLNRVLHRYAQHADRFMRVSFIDEVFENLYHSNLCTRSEGLETSTLFYERTLDILKNVIFVGKKKNWMGNFNKIKVLAKYASRLGLSFGASIESLFVSDDELELINDIEEMNTSSHIESRKYLPHLQLKFLGNVEDTVASKSFGPGEAYDRDMEAEGYKDHIEEKLY</sequence>
<comment type="catalytic activity">
    <reaction evidence="1">
        <text>RNA(n) + a ribonucleoside 5'-triphosphate = RNA(n+1) + diphosphate</text>
        <dbReference type="Rhea" id="RHEA:21248"/>
        <dbReference type="Rhea" id="RHEA-COMP:14527"/>
        <dbReference type="Rhea" id="RHEA-COMP:17342"/>
        <dbReference type="ChEBI" id="CHEBI:33019"/>
        <dbReference type="ChEBI" id="CHEBI:61557"/>
        <dbReference type="ChEBI" id="CHEBI:140395"/>
        <dbReference type="EC" id="2.7.7.48"/>
    </reaction>
</comment>
<comment type="similarity">
    <text evidence="1">Belongs to the RdRP family.</text>
</comment>
<dbReference type="PANTHER" id="PTHR23079">
    <property type="entry name" value="RNA-DEPENDENT RNA POLYMERASE"/>
    <property type="match status" value="1"/>
</dbReference>
<keyword evidence="1" id="KW-0694">RNA-binding</keyword>
<reference evidence="3 4" key="1">
    <citation type="journal article" date="2018" name="Mol. Plant">
        <title>The genome of Artemisia annua provides insight into the evolution of Asteraceae family and artemisinin biosynthesis.</title>
        <authorList>
            <person name="Shen Q."/>
            <person name="Zhang L."/>
            <person name="Liao Z."/>
            <person name="Wang S."/>
            <person name="Yan T."/>
            <person name="Shi P."/>
            <person name="Liu M."/>
            <person name="Fu X."/>
            <person name="Pan Q."/>
            <person name="Wang Y."/>
            <person name="Lv Z."/>
            <person name="Lu X."/>
            <person name="Zhang F."/>
            <person name="Jiang W."/>
            <person name="Ma Y."/>
            <person name="Chen M."/>
            <person name="Hao X."/>
            <person name="Li L."/>
            <person name="Tang Y."/>
            <person name="Lv G."/>
            <person name="Zhou Y."/>
            <person name="Sun X."/>
            <person name="Brodelius P.E."/>
            <person name="Rose J.K.C."/>
            <person name="Tang K."/>
        </authorList>
    </citation>
    <scope>NUCLEOTIDE SEQUENCE [LARGE SCALE GENOMIC DNA]</scope>
    <source>
        <strain evidence="4">cv. Huhao1</strain>
        <tissue evidence="3">Leaf</tissue>
    </source>
</reference>
<accession>A0A2U1MJ66</accession>
<dbReference type="STRING" id="35608.A0A2U1MJ66"/>
<name>A0A2U1MJ66_ARTAN</name>
<comment type="caution">
    <text evidence="3">The sequence shown here is derived from an EMBL/GenBank/DDBJ whole genome shotgun (WGS) entry which is preliminary data.</text>
</comment>
<dbReference type="GO" id="GO:0031380">
    <property type="term" value="C:nuclear RNA-directed RNA polymerase complex"/>
    <property type="evidence" value="ECO:0007669"/>
    <property type="project" value="TreeGrafter"/>
</dbReference>
<gene>
    <name evidence="3" type="ORF">CTI12_AA373510</name>
</gene>
<protein>
    <recommendedName>
        <fullName evidence="1">RNA-dependent RNA polymerase</fullName>
        <ecNumber evidence="1">2.7.7.48</ecNumber>
    </recommendedName>
</protein>
<keyword evidence="4" id="KW-1185">Reference proteome</keyword>
<keyword evidence="1 3" id="KW-0696">RNA-directed RNA polymerase</keyword>
<evidence type="ECO:0000313" key="3">
    <source>
        <dbReference type="EMBL" id="PWA61315.1"/>
    </source>
</evidence>
<dbReference type="EC" id="2.7.7.48" evidence="1"/>
<evidence type="ECO:0000313" key="4">
    <source>
        <dbReference type="Proteomes" id="UP000245207"/>
    </source>
</evidence>
<organism evidence="3 4">
    <name type="scientific">Artemisia annua</name>
    <name type="common">Sweet wormwood</name>
    <dbReference type="NCBI Taxonomy" id="35608"/>
    <lineage>
        <taxon>Eukaryota</taxon>
        <taxon>Viridiplantae</taxon>
        <taxon>Streptophyta</taxon>
        <taxon>Embryophyta</taxon>
        <taxon>Tracheophyta</taxon>
        <taxon>Spermatophyta</taxon>
        <taxon>Magnoliopsida</taxon>
        <taxon>eudicotyledons</taxon>
        <taxon>Gunneridae</taxon>
        <taxon>Pentapetalae</taxon>
        <taxon>asterids</taxon>
        <taxon>campanulids</taxon>
        <taxon>Asterales</taxon>
        <taxon>Asteraceae</taxon>
        <taxon>Asteroideae</taxon>
        <taxon>Anthemideae</taxon>
        <taxon>Artemisiinae</taxon>
        <taxon>Artemisia</taxon>
    </lineage>
</organism>
<dbReference type="PANTHER" id="PTHR23079:SF1">
    <property type="entry name" value="RNA-DEPENDENT RNA POLYMERASE 1"/>
    <property type="match status" value="1"/>
</dbReference>
<comment type="function">
    <text evidence="1">Probably involved in the RNA silencing pathway and required for the generation of small interfering RNAs (siRNAs).</text>
</comment>
<proteinExistence type="inferred from homology"/>
<dbReference type="OrthoDB" id="1602082at2759"/>
<evidence type="ECO:0000256" key="1">
    <source>
        <dbReference type="RuleBase" id="RU363098"/>
    </source>
</evidence>